<evidence type="ECO:0000313" key="1">
    <source>
        <dbReference type="EMBL" id="MCS5737536.1"/>
    </source>
</evidence>
<evidence type="ECO:0000313" key="2">
    <source>
        <dbReference type="Proteomes" id="UP001165586"/>
    </source>
</evidence>
<keyword evidence="2" id="KW-1185">Reference proteome</keyword>
<sequence>MTDKKIDDKYRSAIAVAEAALTFDNVDEEVRQRLERRLSRFKRELFKLDAPKIMTDNECRMVLETSQKLLEGVIKPLRGY</sequence>
<dbReference type="Proteomes" id="UP001165586">
    <property type="component" value="Unassembled WGS sequence"/>
</dbReference>
<organism evidence="1 2">
    <name type="scientific">Herbiconiux daphne</name>
    <dbReference type="NCBI Taxonomy" id="2970914"/>
    <lineage>
        <taxon>Bacteria</taxon>
        <taxon>Bacillati</taxon>
        <taxon>Actinomycetota</taxon>
        <taxon>Actinomycetes</taxon>
        <taxon>Micrococcales</taxon>
        <taxon>Microbacteriaceae</taxon>
        <taxon>Herbiconiux</taxon>
    </lineage>
</organism>
<dbReference type="EMBL" id="JANLCJ010000799">
    <property type="protein sequence ID" value="MCS5737536.1"/>
    <property type="molecule type" value="Genomic_DNA"/>
</dbReference>
<reference evidence="1" key="1">
    <citation type="submission" date="2022-08" db="EMBL/GenBank/DDBJ databases">
        <authorList>
            <person name="Deng Y."/>
            <person name="Han X.-F."/>
            <person name="Zhang Y.-Q."/>
        </authorList>
    </citation>
    <scope>NUCLEOTIDE SEQUENCE</scope>
    <source>
        <strain evidence="1">CPCC 203386</strain>
    </source>
</reference>
<accession>A0ABT2HC70</accession>
<gene>
    <name evidence="1" type="ORF">N1032_27780</name>
</gene>
<dbReference type="RefSeq" id="WP_259543961.1">
    <property type="nucleotide sequence ID" value="NZ_JANLCJ010000799.1"/>
</dbReference>
<comment type="caution">
    <text evidence="1">The sequence shown here is derived from an EMBL/GenBank/DDBJ whole genome shotgun (WGS) entry which is preliminary data.</text>
</comment>
<protein>
    <submittedName>
        <fullName evidence="1">Uncharacterized protein</fullName>
    </submittedName>
</protein>
<proteinExistence type="predicted"/>
<name>A0ABT2HC70_9MICO</name>